<dbReference type="VEuPathDB" id="TriTrypDB:BSAL_63025"/>
<keyword evidence="3" id="KW-1185">Reference proteome</keyword>
<dbReference type="EMBL" id="CYKH01000339">
    <property type="protein sequence ID" value="CUF49633.1"/>
    <property type="molecule type" value="Genomic_DNA"/>
</dbReference>
<sequence>MPGGAPLGVANDGSLPTAIPAKQQPQQRQSASASLLDDLLWATPSYQLNVVAAPPSNHAHFTNTAGHESSSSTMGNDAQQQDAPFDQQRRGISNARGLLNANTGQVGGNGSNNNNIGVAQIQTLSMLLDQCDKLVASILHGGPNNAPAPSVSPTPPHRSSVALSQQQQQQQLLEEILLRYEER</sequence>
<reference evidence="3" key="1">
    <citation type="submission" date="2015-09" db="EMBL/GenBank/DDBJ databases">
        <authorList>
            <consortium name="Pathogen Informatics"/>
        </authorList>
    </citation>
    <scope>NUCLEOTIDE SEQUENCE [LARGE SCALE GENOMIC DNA]</scope>
    <source>
        <strain evidence="3">Lake Konstanz</strain>
    </source>
</reference>
<gene>
    <name evidence="2" type="ORF">BSAL_63025</name>
</gene>
<name>A0A0S4IMM7_BODSA</name>
<accession>A0A0S4IMM7</accession>
<dbReference type="Proteomes" id="UP000051952">
    <property type="component" value="Unassembled WGS sequence"/>
</dbReference>
<evidence type="ECO:0000256" key="1">
    <source>
        <dbReference type="SAM" id="MobiDB-lite"/>
    </source>
</evidence>
<organism evidence="2 3">
    <name type="scientific">Bodo saltans</name>
    <name type="common">Flagellated protozoan</name>
    <dbReference type="NCBI Taxonomy" id="75058"/>
    <lineage>
        <taxon>Eukaryota</taxon>
        <taxon>Discoba</taxon>
        <taxon>Euglenozoa</taxon>
        <taxon>Kinetoplastea</taxon>
        <taxon>Metakinetoplastina</taxon>
        <taxon>Eubodonida</taxon>
        <taxon>Bodonidae</taxon>
        <taxon>Bodo</taxon>
    </lineage>
</organism>
<feature type="region of interest" description="Disordered" evidence="1">
    <location>
        <begin position="1"/>
        <end position="33"/>
    </location>
</feature>
<evidence type="ECO:0000313" key="3">
    <source>
        <dbReference type="Proteomes" id="UP000051952"/>
    </source>
</evidence>
<feature type="region of interest" description="Disordered" evidence="1">
    <location>
        <begin position="59"/>
        <end position="85"/>
    </location>
</feature>
<feature type="compositionally biased region" description="Polar residues" evidence="1">
    <location>
        <begin position="59"/>
        <end position="76"/>
    </location>
</feature>
<protein>
    <submittedName>
        <fullName evidence="2">Uncharacterized protein</fullName>
    </submittedName>
</protein>
<feature type="compositionally biased region" description="Low complexity" evidence="1">
    <location>
        <begin position="21"/>
        <end position="33"/>
    </location>
</feature>
<proteinExistence type="predicted"/>
<dbReference type="AlphaFoldDB" id="A0A0S4IMM7"/>
<evidence type="ECO:0000313" key="2">
    <source>
        <dbReference type="EMBL" id="CUF49633.1"/>
    </source>
</evidence>